<accession>A0ACA9SQC4</accession>
<evidence type="ECO:0000313" key="1">
    <source>
        <dbReference type="EMBL" id="CAG8846207.1"/>
    </source>
</evidence>
<evidence type="ECO:0000313" key="2">
    <source>
        <dbReference type="Proteomes" id="UP000789920"/>
    </source>
</evidence>
<name>A0ACA9SQC4_9GLOM</name>
<dbReference type="Proteomes" id="UP000789920">
    <property type="component" value="Unassembled WGS sequence"/>
</dbReference>
<feature type="non-terminal residue" evidence="1">
    <location>
        <position position="1"/>
    </location>
</feature>
<dbReference type="EMBL" id="CAJVQC010150150">
    <property type="protein sequence ID" value="CAG8846207.1"/>
    <property type="molecule type" value="Genomic_DNA"/>
</dbReference>
<protein>
    <submittedName>
        <fullName evidence="1">4467_t:CDS:1</fullName>
    </submittedName>
</protein>
<proteinExistence type="predicted"/>
<reference evidence="1" key="1">
    <citation type="submission" date="2021-06" db="EMBL/GenBank/DDBJ databases">
        <authorList>
            <person name="Kallberg Y."/>
            <person name="Tangrot J."/>
            <person name="Rosling A."/>
        </authorList>
    </citation>
    <scope>NUCLEOTIDE SEQUENCE</scope>
    <source>
        <strain evidence="1">MA461A</strain>
    </source>
</reference>
<organism evidence="1 2">
    <name type="scientific">Racocetra persica</name>
    <dbReference type="NCBI Taxonomy" id="160502"/>
    <lineage>
        <taxon>Eukaryota</taxon>
        <taxon>Fungi</taxon>
        <taxon>Fungi incertae sedis</taxon>
        <taxon>Mucoromycota</taxon>
        <taxon>Glomeromycotina</taxon>
        <taxon>Glomeromycetes</taxon>
        <taxon>Diversisporales</taxon>
        <taxon>Gigasporaceae</taxon>
        <taxon>Racocetra</taxon>
    </lineage>
</organism>
<comment type="caution">
    <text evidence="1">The sequence shown here is derived from an EMBL/GenBank/DDBJ whole genome shotgun (WGS) entry which is preliminary data.</text>
</comment>
<sequence>DKEREKVYTGRYAGTYFYRLNALIENKEVKVIFAFKDKIETESI</sequence>
<keyword evidence="2" id="KW-1185">Reference proteome</keyword>
<gene>
    <name evidence="1" type="ORF">RPERSI_LOCUS34022</name>
</gene>